<evidence type="ECO:0000313" key="2">
    <source>
        <dbReference type="Proteomes" id="UP000663836"/>
    </source>
</evidence>
<protein>
    <recommendedName>
        <fullName evidence="3">EGF-like domain-containing protein</fullName>
    </recommendedName>
</protein>
<evidence type="ECO:0008006" key="3">
    <source>
        <dbReference type="Google" id="ProtNLM"/>
    </source>
</evidence>
<sequence>MHIVHFSVNKLRQSDKQLTIQNQVTRFISIPILRQYNQRCHRGLPLQVWLNNNGNLNTIVCLCPPSFYGNFCQYQNQRVSLTLQFQTFSDSRQTLFALIIAL</sequence>
<dbReference type="Proteomes" id="UP000663836">
    <property type="component" value="Unassembled WGS sequence"/>
</dbReference>
<evidence type="ECO:0000313" key="1">
    <source>
        <dbReference type="EMBL" id="CAF4372097.1"/>
    </source>
</evidence>
<name>A0A820MFE9_9BILA</name>
<gene>
    <name evidence="1" type="ORF">JBS370_LOCUS42568</name>
</gene>
<organism evidence="1 2">
    <name type="scientific">Rotaria sordida</name>
    <dbReference type="NCBI Taxonomy" id="392033"/>
    <lineage>
        <taxon>Eukaryota</taxon>
        <taxon>Metazoa</taxon>
        <taxon>Spiralia</taxon>
        <taxon>Gnathifera</taxon>
        <taxon>Rotifera</taxon>
        <taxon>Eurotatoria</taxon>
        <taxon>Bdelloidea</taxon>
        <taxon>Philodinida</taxon>
        <taxon>Philodinidae</taxon>
        <taxon>Rotaria</taxon>
    </lineage>
</organism>
<dbReference type="AlphaFoldDB" id="A0A820MFE9"/>
<proteinExistence type="predicted"/>
<comment type="caution">
    <text evidence="1">The sequence shown here is derived from an EMBL/GenBank/DDBJ whole genome shotgun (WGS) entry which is preliminary data.</text>
</comment>
<feature type="non-terminal residue" evidence="1">
    <location>
        <position position="102"/>
    </location>
</feature>
<reference evidence="1" key="1">
    <citation type="submission" date="2021-02" db="EMBL/GenBank/DDBJ databases">
        <authorList>
            <person name="Nowell W R."/>
        </authorList>
    </citation>
    <scope>NUCLEOTIDE SEQUENCE</scope>
</reference>
<accession>A0A820MFE9</accession>
<dbReference type="EMBL" id="CAJOBD010057625">
    <property type="protein sequence ID" value="CAF4372097.1"/>
    <property type="molecule type" value="Genomic_DNA"/>
</dbReference>